<feature type="domain" description="Non-reducing end beta-L-arabinofuranosidase-like GH127 C-terminal" evidence="3">
    <location>
        <begin position="514"/>
        <end position="649"/>
    </location>
</feature>
<accession>A0ABT0G2F7</accession>
<dbReference type="Proteomes" id="UP001317259">
    <property type="component" value="Unassembled WGS sequence"/>
</dbReference>
<dbReference type="InterPro" id="IPR049046">
    <property type="entry name" value="Beta-AFase-like_GH127_middle"/>
</dbReference>
<dbReference type="GO" id="GO:0016787">
    <property type="term" value="F:hydrolase activity"/>
    <property type="evidence" value="ECO:0007669"/>
    <property type="project" value="UniProtKB-KW"/>
</dbReference>
<dbReference type="InterPro" id="IPR008928">
    <property type="entry name" value="6-hairpin_glycosidase_sf"/>
</dbReference>
<dbReference type="PANTHER" id="PTHR43465:SF2">
    <property type="entry name" value="DUF1680 DOMAIN PROTEIN (AFU_ORTHOLOGUE AFUA_1G08910)"/>
    <property type="match status" value="1"/>
</dbReference>
<name>A0ABT0G2F7_9ACTN</name>
<organism evidence="4 5">
    <name type="scientific">Actinomadura luzonensis</name>
    <dbReference type="NCBI Taxonomy" id="2805427"/>
    <lineage>
        <taxon>Bacteria</taxon>
        <taxon>Bacillati</taxon>
        <taxon>Actinomycetota</taxon>
        <taxon>Actinomycetes</taxon>
        <taxon>Streptosporangiales</taxon>
        <taxon>Thermomonosporaceae</taxon>
        <taxon>Actinomadura</taxon>
    </lineage>
</organism>
<evidence type="ECO:0000313" key="5">
    <source>
        <dbReference type="Proteomes" id="UP001317259"/>
    </source>
</evidence>
<proteinExistence type="predicted"/>
<sequence>MPSQPHQVAGAVRTTAGAVVPVTGELVTGGLLRQWQERNRRATIPHTIDRLRAAGNLDNLRRLLPGDGDAPPYRGRYPFLDTDLYKTLEGLAYEPGEPGGPADEFFDEVVTLLEQVQAPDGYLNSFFQDPAAGKKPWEDLAWGHELYNLGHLVQAAVAAARRRGDERLLAVAVRFADLVVRRFGEDGEAAVCGHPEVEMALVELYRQTGERAYLTQARLFVDRRGTGTLQHRVFPPDYFQDHVPLREMPTVTGHAVRMAYLAAGAADVAIETGDRGLLAALERLWDDMAATKLYLTGGLGSRHSDEAIGDRYELPSERSYSETCAAVAVMQWAWRMFVATGGAKYLDVFERVLYNAYAVGLSAEGTAFFYDNPLQRRPDHEQRSGAETGGEPLRRAWFGCPCCPPNIVRWTAQLGDHLAAERGDALLIGQYTRSRLGTAELGVAVETAYPWDGDVRVRVERAPDRPYAIVLRVPGWAREVTLDGEPVTAVDGWLTVERRWTPGDVLRLRLAMPVRAHVPHPYVDAARGSVALARGPLVYCVEQQDAPVPVDDLVLDPARATGAALTTADEPPGAADRPPGAAGDVLRGAVLLSVPAYAAPPPPAELYPEFPAELTQGPTQEPAAEVAATFVPYFLWGNRRPEAMRVWVRAQ</sequence>
<dbReference type="RefSeq" id="WP_242381102.1">
    <property type="nucleotide sequence ID" value="NZ_JAKRKC020000002.1"/>
</dbReference>
<keyword evidence="5" id="KW-1185">Reference proteome</keyword>
<dbReference type="InterPro" id="IPR049174">
    <property type="entry name" value="Beta-AFase-like"/>
</dbReference>
<evidence type="ECO:0000313" key="4">
    <source>
        <dbReference type="EMBL" id="MCK2218796.1"/>
    </source>
</evidence>
<dbReference type="SUPFAM" id="SSF48208">
    <property type="entry name" value="Six-hairpin glycosidases"/>
    <property type="match status" value="1"/>
</dbReference>
<feature type="domain" description="Non-reducing end beta-L-arabinofuranosidase-like GH127 catalytic" evidence="1">
    <location>
        <begin position="28"/>
        <end position="415"/>
    </location>
</feature>
<reference evidence="4 5" key="1">
    <citation type="submission" date="2022-04" db="EMBL/GenBank/DDBJ databases">
        <title>Genome draft of Actinomadura sp. ATCC 31491.</title>
        <authorList>
            <person name="Shi X."/>
            <person name="Du Y."/>
        </authorList>
    </citation>
    <scope>NUCLEOTIDE SEQUENCE [LARGE SCALE GENOMIC DNA]</scope>
    <source>
        <strain evidence="4 5">ATCC 31491</strain>
    </source>
</reference>
<protein>
    <submittedName>
        <fullName evidence="4">Glycoside hydrolase family 127 protein</fullName>
    </submittedName>
</protein>
<dbReference type="Pfam" id="PF20737">
    <property type="entry name" value="Glyco_hydro127C"/>
    <property type="match status" value="1"/>
</dbReference>
<dbReference type="Pfam" id="PF20736">
    <property type="entry name" value="Glyco_hydro127M"/>
    <property type="match status" value="1"/>
</dbReference>
<evidence type="ECO:0000259" key="2">
    <source>
        <dbReference type="Pfam" id="PF20736"/>
    </source>
</evidence>
<dbReference type="PANTHER" id="PTHR43465">
    <property type="entry name" value="DUF1680 DOMAIN PROTEIN (AFU_ORTHOLOGUE AFUA_1G08910)"/>
    <property type="match status" value="1"/>
</dbReference>
<evidence type="ECO:0000259" key="3">
    <source>
        <dbReference type="Pfam" id="PF20737"/>
    </source>
</evidence>
<dbReference type="EMBL" id="JAKRKC020000002">
    <property type="protein sequence ID" value="MCK2218796.1"/>
    <property type="molecule type" value="Genomic_DNA"/>
</dbReference>
<gene>
    <name evidence="4" type="ORF">MF672_034130</name>
</gene>
<dbReference type="InterPro" id="IPR012878">
    <property type="entry name" value="Beta-AFase-like_GH127_cat"/>
</dbReference>
<evidence type="ECO:0000259" key="1">
    <source>
        <dbReference type="Pfam" id="PF07944"/>
    </source>
</evidence>
<comment type="caution">
    <text evidence="4">The sequence shown here is derived from an EMBL/GenBank/DDBJ whole genome shotgun (WGS) entry which is preliminary data.</text>
</comment>
<dbReference type="Pfam" id="PF07944">
    <property type="entry name" value="Beta-AFase-like_GH127_cat"/>
    <property type="match status" value="1"/>
</dbReference>
<keyword evidence="4" id="KW-0378">Hydrolase</keyword>
<dbReference type="InterPro" id="IPR049049">
    <property type="entry name" value="Beta-AFase-like_GH127_C"/>
</dbReference>
<feature type="domain" description="Non-reducing end beta-L-arabinofuranosidase-like GH127 middle" evidence="2">
    <location>
        <begin position="427"/>
        <end position="512"/>
    </location>
</feature>